<evidence type="ECO:0008006" key="5">
    <source>
        <dbReference type="Google" id="ProtNLM"/>
    </source>
</evidence>
<dbReference type="Proteomes" id="UP001169217">
    <property type="component" value="Unassembled WGS sequence"/>
</dbReference>
<comment type="caution">
    <text evidence="3">The sequence shown here is derived from an EMBL/GenBank/DDBJ whole genome shotgun (WGS) entry which is preliminary data.</text>
</comment>
<organism evidence="3 4">
    <name type="scientific">Colletotrichum limetticola</name>
    <dbReference type="NCBI Taxonomy" id="1209924"/>
    <lineage>
        <taxon>Eukaryota</taxon>
        <taxon>Fungi</taxon>
        <taxon>Dikarya</taxon>
        <taxon>Ascomycota</taxon>
        <taxon>Pezizomycotina</taxon>
        <taxon>Sordariomycetes</taxon>
        <taxon>Hypocreomycetidae</taxon>
        <taxon>Glomerellales</taxon>
        <taxon>Glomerellaceae</taxon>
        <taxon>Colletotrichum</taxon>
        <taxon>Colletotrichum acutatum species complex</taxon>
    </lineage>
</organism>
<feature type="coiled-coil region" evidence="1">
    <location>
        <begin position="70"/>
        <end position="115"/>
    </location>
</feature>
<keyword evidence="1" id="KW-0175">Coiled coil</keyword>
<evidence type="ECO:0000256" key="1">
    <source>
        <dbReference type="SAM" id="Coils"/>
    </source>
</evidence>
<evidence type="ECO:0000256" key="2">
    <source>
        <dbReference type="SAM" id="MobiDB-lite"/>
    </source>
</evidence>
<keyword evidence="4" id="KW-1185">Reference proteome</keyword>
<feature type="region of interest" description="Disordered" evidence="2">
    <location>
        <begin position="191"/>
        <end position="211"/>
    </location>
</feature>
<gene>
    <name evidence="3" type="ORF">CLIM01_15170</name>
</gene>
<sequence length="211" mass="23209">MSGRVEKRSSNNSTSKLRSACDDVFNRFGSNDVMPCTRCFRAKRACRMVEGSKTCQDCKNLKRPCDGLVVASSLKRLSDQRQDLEQKEEEASDALLDLHAELARIQSEIAEAAGRLARIRTIRKKVKERHVETFARGMQELEEEDRVLPALDAHERWVVSDLQAAGVSNDVDWTSFGIGDEFASLGPLVSDADVPGRRDSPAGVLGSVGGS</sequence>
<proteinExistence type="predicted"/>
<evidence type="ECO:0000313" key="3">
    <source>
        <dbReference type="EMBL" id="KAK0367473.1"/>
    </source>
</evidence>
<protein>
    <recommendedName>
        <fullName evidence="5">Zn(2)-C6 fungal-type domain-containing protein</fullName>
    </recommendedName>
</protein>
<name>A0ABQ9P8I7_9PEZI</name>
<accession>A0ABQ9P8I7</accession>
<evidence type="ECO:0000313" key="4">
    <source>
        <dbReference type="Proteomes" id="UP001169217"/>
    </source>
</evidence>
<reference evidence="3" key="1">
    <citation type="submission" date="2023-04" db="EMBL/GenBank/DDBJ databases">
        <title>Colletotrichum limetticola genome sequence.</title>
        <authorList>
            <person name="Baroncelli R."/>
        </authorList>
    </citation>
    <scope>NUCLEOTIDE SEQUENCE</scope>
    <source>
        <strain evidence="3">KLA-Anderson</strain>
    </source>
</reference>
<dbReference type="EMBL" id="JARUPT010001443">
    <property type="protein sequence ID" value="KAK0367473.1"/>
    <property type="molecule type" value="Genomic_DNA"/>
</dbReference>